<dbReference type="PANTHER" id="PTHR43537">
    <property type="entry name" value="TRANSCRIPTIONAL REGULATOR, GNTR FAMILY"/>
    <property type="match status" value="1"/>
</dbReference>
<dbReference type="OrthoDB" id="7945678at2"/>
<dbReference type="Proteomes" id="UP000773614">
    <property type="component" value="Unassembled WGS sequence"/>
</dbReference>
<protein>
    <submittedName>
        <fullName evidence="5">GntR family transcriptional regulator</fullName>
    </submittedName>
</protein>
<dbReference type="InterPro" id="IPR000524">
    <property type="entry name" value="Tscrpt_reg_HTH_GntR"/>
</dbReference>
<dbReference type="AlphaFoldDB" id="A0A964T4L0"/>
<keyword evidence="1" id="KW-0805">Transcription regulation</keyword>
<dbReference type="InterPro" id="IPR011711">
    <property type="entry name" value="GntR_C"/>
</dbReference>
<evidence type="ECO:0000313" key="5">
    <source>
        <dbReference type="EMBL" id="MYZ48234.1"/>
    </source>
</evidence>
<dbReference type="SMART" id="SM00895">
    <property type="entry name" value="FCD"/>
    <property type="match status" value="1"/>
</dbReference>
<dbReference type="Pfam" id="PF07729">
    <property type="entry name" value="FCD"/>
    <property type="match status" value="1"/>
</dbReference>
<dbReference type="InterPro" id="IPR036390">
    <property type="entry name" value="WH_DNA-bd_sf"/>
</dbReference>
<feature type="domain" description="HTH gntR-type" evidence="4">
    <location>
        <begin position="22"/>
        <end position="89"/>
    </location>
</feature>
<evidence type="ECO:0000313" key="6">
    <source>
        <dbReference type="Proteomes" id="UP000773614"/>
    </source>
</evidence>
<organism evidence="5 6">
    <name type="scientific">Propylenella binzhouense</name>
    <dbReference type="NCBI Taxonomy" id="2555902"/>
    <lineage>
        <taxon>Bacteria</taxon>
        <taxon>Pseudomonadati</taxon>
        <taxon>Pseudomonadota</taxon>
        <taxon>Alphaproteobacteria</taxon>
        <taxon>Hyphomicrobiales</taxon>
        <taxon>Propylenellaceae</taxon>
        <taxon>Propylenella</taxon>
    </lineage>
</organism>
<dbReference type="SUPFAM" id="SSF48008">
    <property type="entry name" value="GntR ligand-binding domain-like"/>
    <property type="match status" value="1"/>
</dbReference>
<dbReference type="GO" id="GO:0003700">
    <property type="term" value="F:DNA-binding transcription factor activity"/>
    <property type="evidence" value="ECO:0007669"/>
    <property type="project" value="InterPro"/>
</dbReference>
<dbReference type="Gene3D" id="1.10.10.10">
    <property type="entry name" value="Winged helix-like DNA-binding domain superfamily/Winged helix DNA-binding domain"/>
    <property type="match status" value="1"/>
</dbReference>
<dbReference type="Gene3D" id="1.20.120.530">
    <property type="entry name" value="GntR ligand-binding domain-like"/>
    <property type="match status" value="1"/>
</dbReference>
<keyword evidence="2" id="KW-0238">DNA-binding</keyword>
<dbReference type="InterPro" id="IPR036388">
    <property type="entry name" value="WH-like_DNA-bd_sf"/>
</dbReference>
<evidence type="ECO:0000256" key="2">
    <source>
        <dbReference type="ARBA" id="ARBA00023125"/>
    </source>
</evidence>
<dbReference type="CDD" id="cd07377">
    <property type="entry name" value="WHTH_GntR"/>
    <property type="match status" value="1"/>
</dbReference>
<evidence type="ECO:0000256" key="3">
    <source>
        <dbReference type="ARBA" id="ARBA00023163"/>
    </source>
</evidence>
<keyword evidence="3" id="KW-0804">Transcription</keyword>
<dbReference type="PROSITE" id="PS50949">
    <property type="entry name" value="HTH_GNTR"/>
    <property type="match status" value="1"/>
</dbReference>
<dbReference type="SUPFAM" id="SSF46785">
    <property type="entry name" value="Winged helix' DNA-binding domain"/>
    <property type="match status" value="1"/>
</dbReference>
<name>A0A964T4L0_9HYPH</name>
<accession>A0A964T4L0</accession>
<dbReference type="GO" id="GO:0003677">
    <property type="term" value="F:DNA binding"/>
    <property type="evidence" value="ECO:0007669"/>
    <property type="project" value="UniProtKB-KW"/>
</dbReference>
<dbReference type="EMBL" id="SPKJ01000032">
    <property type="protein sequence ID" value="MYZ48234.1"/>
    <property type="molecule type" value="Genomic_DNA"/>
</dbReference>
<comment type="caution">
    <text evidence="5">The sequence shown here is derived from an EMBL/GenBank/DDBJ whole genome shotgun (WGS) entry which is preliminary data.</text>
</comment>
<dbReference type="InterPro" id="IPR008920">
    <property type="entry name" value="TF_FadR/GntR_C"/>
</dbReference>
<evidence type="ECO:0000259" key="4">
    <source>
        <dbReference type="PROSITE" id="PS50949"/>
    </source>
</evidence>
<dbReference type="RefSeq" id="WP_161140585.1">
    <property type="nucleotide sequence ID" value="NZ_SPKJ01000032.1"/>
</dbReference>
<reference evidence="5" key="1">
    <citation type="submission" date="2019-03" db="EMBL/GenBank/DDBJ databases">
        <title>Afifella sp. nov., isolated from activated sludge.</title>
        <authorList>
            <person name="Li Q."/>
            <person name="Liu Y."/>
        </authorList>
    </citation>
    <scope>NUCLEOTIDE SEQUENCE</scope>
    <source>
        <strain evidence="5">L72</strain>
    </source>
</reference>
<sequence>MKDMDLRQPAHSFEMRVNRPSTLLRDEVLSKLRQAIVNGRYRPGERLLERDLCEALGVSRTSVRESLRQLEIEHLVTVEPRRGPQVAVITEEVARQIYELRIVLERKAVALFVERAPPAAFAELRDINERFRQATSAGDLETRLQLKVRFYDVLFGSAGNAVMHTFFRQLFNRIGYLRSRSLQDMRNVGQRAAELDAFLAALEARNVAAAQDAIEAHVRSLGENAIAKLRSEADEWQLRPVRL</sequence>
<dbReference type="Pfam" id="PF00392">
    <property type="entry name" value="GntR"/>
    <property type="match status" value="1"/>
</dbReference>
<proteinExistence type="predicted"/>
<keyword evidence="6" id="KW-1185">Reference proteome</keyword>
<dbReference type="SMART" id="SM00345">
    <property type="entry name" value="HTH_GNTR"/>
    <property type="match status" value="1"/>
</dbReference>
<evidence type="ECO:0000256" key="1">
    <source>
        <dbReference type="ARBA" id="ARBA00023015"/>
    </source>
</evidence>
<gene>
    <name evidence="5" type="ORF">E4O86_10980</name>
</gene>
<dbReference type="PANTHER" id="PTHR43537:SF24">
    <property type="entry name" value="GLUCONATE OPERON TRANSCRIPTIONAL REPRESSOR"/>
    <property type="match status" value="1"/>
</dbReference>